<evidence type="ECO:0000313" key="2">
    <source>
        <dbReference type="Proteomes" id="UP000886874"/>
    </source>
</evidence>
<protein>
    <submittedName>
        <fullName evidence="1">DUF2284 domain-containing protein</fullName>
    </submittedName>
</protein>
<gene>
    <name evidence="1" type="ORF">IAA67_02550</name>
</gene>
<dbReference type="EMBL" id="DVFN01000035">
    <property type="protein sequence ID" value="HIQ69198.1"/>
    <property type="molecule type" value="Genomic_DNA"/>
</dbReference>
<proteinExistence type="predicted"/>
<dbReference type="AlphaFoldDB" id="A0A9D1CNK8"/>
<comment type="caution">
    <text evidence="1">The sequence shown here is derived from an EMBL/GenBank/DDBJ whole genome shotgun (WGS) entry which is preliminary data.</text>
</comment>
<dbReference type="Proteomes" id="UP000886874">
    <property type="component" value="Unassembled WGS sequence"/>
</dbReference>
<dbReference type="Pfam" id="PF10050">
    <property type="entry name" value="DUF2284"/>
    <property type="match status" value="1"/>
</dbReference>
<accession>A0A9D1CNK8</accession>
<name>A0A9D1CNK8_9FIRM</name>
<reference evidence="1" key="2">
    <citation type="journal article" date="2021" name="PeerJ">
        <title>Extensive microbial diversity within the chicken gut microbiome revealed by metagenomics and culture.</title>
        <authorList>
            <person name="Gilroy R."/>
            <person name="Ravi A."/>
            <person name="Getino M."/>
            <person name="Pursley I."/>
            <person name="Horton D.L."/>
            <person name="Alikhan N.F."/>
            <person name="Baker D."/>
            <person name="Gharbi K."/>
            <person name="Hall N."/>
            <person name="Watson M."/>
            <person name="Adriaenssens E.M."/>
            <person name="Foster-Nyarko E."/>
            <person name="Jarju S."/>
            <person name="Secka A."/>
            <person name="Antonio M."/>
            <person name="Oren A."/>
            <person name="Chaudhuri R.R."/>
            <person name="La Ragione R."/>
            <person name="Hildebrand F."/>
            <person name="Pallen M.J."/>
        </authorList>
    </citation>
    <scope>NUCLEOTIDE SEQUENCE</scope>
    <source>
        <strain evidence="1">ChiSjej2B20-13462</strain>
    </source>
</reference>
<sequence>MDRQALIDLALAAGFTHAAVADAAILNPMTEVREMCAANTCRKYGACWSCPPACGTLEECRAKIAPYHTVLVVQAVGQLEDSWDIEGMHEIEAQQKEAFARLLPQLRAQFPELLPLNAGCCTVCKTCTCPDAPCRFPEKAISSMEAYGLLVNQVCTDSGLKYNYGPNTMAYTGCFLF</sequence>
<reference evidence="1" key="1">
    <citation type="submission" date="2020-10" db="EMBL/GenBank/DDBJ databases">
        <authorList>
            <person name="Gilroy R."/>
        </authorList>
    </citation>
    <scope>NUCLEOTIDE SEQUENCE</scope>
    <source>
        <strain evidence="1">ChiSjej2B20-13462</strain>
    </source>
</reference>
<evidence type="ECO:0000313" key="1">
    <source>
        <dbReference type="EMBL" id="HIQ69198.1"/>
    </source>
</evidence>
<organism evidence="1 2">
    <name type="scientific">Candidatus Avoscillospira stercorigallinarum</name>
    <dbReference type="NCBI Taxonomy" id="2840708"/>
    <lineage>
        <taxon>Bacteria</taxon>
        <taxon>Bacillati</taxon>
        <taxon>Bacillota</taxon>
        <taxon>Clostridia</taxon>
        <taxon>Eubacteriales</taxon>
        <taxon>Oscillospiraceae</taxon>
        <taxon>Oscillospiraceae incertae sedis</taxon>
        <taxon>Candidatus Avoscillospira</taxon>
    </lineage>
</organism>
<dbReference type="InterPro" id="IPR019271">
    <property type="entry name" value="DUF2284_metal-binding"/>
</dbReference>